<dbReference type="FunFam" id="3.30.1370.110:FF:000007">
    <property type="entry name" value="Endonuclease MutS2"/>
    <property type="match status" value="1"/>
</dbReference>
<gene>
    <name evidence="9" type="primary">mutS2</name>
    <name evidence="9" type="synonym">rqcU</name>
    <name evidence="12" type="ORF">N495_15745</name>
</gene>
<keyword evidence="2 9" id="KW-0699">rRNA-binding</keyword>
<evidence type="ECO:0000256" key="5">
    <source>
        <dbReference type="ARBA" id="ARBA00022801"/>
    </source>
</evidence>
<dbReference type="InterPro" id="IPR036187">
    <property type="entry name" value="DNA_mismatch_repair_MutS_sf"/>
</dbReference>
<dbReference type="InterPro" id="IPR045076">
    <property type="entry name" value="MutS"/>
</dbReference>
<dbReference type="HAMAP" id="MF_00092">
    <property type="entry name" value="MutS2"/>
    <property type="match status" value="1"/>
</dbReference>
<evidence type="ECO:0000313" key="13">
    <source>
        <dbReference type="Proteomes" id="UP000032250"/>
    </source>
</evidence>
<dbReference type="SUPFAM" id="SSF48334">
    <property type="entry name" value="DNA repair protein MutS, domain III"/>
    <property type="match status" value="1"/>
</dbReference>
<dbReference type="SUPFAM" id="SSF160443">
    <property type="entry name" value="SMR domain-like"/>
    <property type="match status" value="1"/>
</dbReference>
<keyword evidence="7 9" id="KW-0694">RNA-binding</keyword>
<dbReference type="OrthoDB" id="9808166at2"/>
<evidence type="ECO:0000313" key="12">
    <source>
        <dbReference type="EMBL" id="KIS21951.1"/>
    </source>
</evidence>
<evidence type="ECO:0000256" key="6">
    <source>
        <dbReference type="ARBA" id="ARBA00022840"/>
    </source>
</evidence>
<dbReference type="Gene3D" id="3.40.50.300">
    <property type="entry name" value="P-loop containing nucleotide triphosphate hydrolases"/>
    <property type="match status" value="1"/>
</dbReference>
<evidence type="ECO:0000256" key="9">
    <source>
        <dbReference type="HAMAP-Rule" id="MF_00092"/>
    </source>
</evidence>
<feature type="coiled-coil region" evidence="10">
    <location>
        <begin position="502"/>
        <end position="627"/>
    </location>
</feature>
<dbReference type="InterPro" id="IPR036063">
    <property type="entry name" value="Smr_dom_sf"/>
</dbReference>
<evidence type="ECO:0000256" key="10">
    <source>
        <dbReference type="SAM" id="Coils"/>
    </source>
</evidence>
<dbReference type="InterPro" id="IPR002625">
    <property type="entry name" value="Smr_dom"/>
</dbReference>
<dbReference type="HOGENOM" id="CLU_011252_2_1_9"/>
<dbReference type="Pfam" id="PF20297">
    <property type="entry name" value="MSSS"/>
    <property type="match status" value="1"/>
</dbReference>
<keyword evidence="10" id="KW-0175">Coiled coil</keyword>
<dbReference type="PIRSF" id="PIRSF005814">
    <property type="entry name" value="MutS_YshD"/>
    <property type="match status" value="1"/>
</dbReference>
<keyword evidence="1 9" id="KW-0540">Nuclease</keyword>
<comment type="similarity">
    <text evidence="9">Belongs to the DNA mismatch repair MutS family. MutS2 subfamily.</text>
</comment>
<dbReference type="Gene3D" id="3.30.1370.110">
    <property type="match status" value="1"/>
</dbReference>
<dbReference type="CDD" id="cd03280">
    <property type="entry name" value="ABC_MutS2"/>
    <property type="match status" value="1"/>
</dbReference>
<dbReference type="NCBIfam" id="TIGR01069">
    <property type="entry name" value="mutS2"/>
    <property type="match status" value="1"/>
</dbReference>
<dbReference type="InterPro" id="IPR005747">
    <property type="entry name" value="MutS2"/>
</dbReference>
<dbReference type="PROSITE" id="PS50828">
    <property type="entry name" value="SMR"/>
    <property type="match status" value="1"/>
</dbReference>
<evidence type="ECO:0000256" key="1">
    <source>
        <dbReference type="ARBA" id="ARBA00022722"/>
    </source>
</evidence>
<dbReference type="GO" id="GO:0006298">
    <property type="term" value="P:mismatch repair"/>
    <property type="evidence" value="ECO:0007669"/>
    <property type="project" value="InterPro"/>
</dbReference>
<dbReference type="SMART" id="SM00534">
    <property type="entry name" value="MUTSac"/>
    <property type="match status" value="1"/>
</dbReference>
<dbReference type="FunFam" id="3.40.50.300:FF:000830">
    <property type="entry name" value="Endonuclease MutS2"/>
    <property type="match status" value="1"/>
</dbReference>
<evidence type="ECO:0000256" key="4">
    <source>
        <dbReference type="ARBA" id="ARBA00022759"/>
    </source>
</evidence>
<accession>A0A0D1BT53</accession>
<dbReference type="InterPro" id="IPR046893">
    <property type="entry name" value="MSSS"/>
</dbReference>
<dbReference type="EC" id="3.1.-.-" evidence="9"/>
<dbReference type="SUPFAM" id="SSF52540">
    <property type="entry name" value="P-loop containing nucleoside triphosphate hydrolases"/>
    <property type="match status" value="1"/>
</dbReference>
<feature type="binding site" evidence="9">
    <location>
        <begin position="332"/>
        <end position="339"/>
    </location>
    <ligand>
        <name>ATP</name>
        <dbReference type="ChEBI" id="CHEBI:30616"/>
    </ligand>
</feature>
<dbReference type="GO" id="GO:0043023">
    <property type="term" value="F:ribosomal large subunit binding"/>
    <property type="evidence" value="ECO:0007669"/>
    <property type="project" value="UniProtKB-UniRule"/>
</dbReference>
<reference evidence="12 13" key="1">
    <citation type="submission" date="2014-06" db="EMBL/GenBank/DDBJ databases">
        <title>Genome characterization of distinct group I Clostridium botulinum lineages.</title>
        <authorList>
            <person name="Giordani F."/>
            <person name="Anselmo A."/>
            <person name="Fillo S."/>
            <person name="Palozzi A.M."/>
            <person name="Fortunato A."/>
            <person name="Gentile B."/>
            <person name="Ciammaruconi A."/>
            <person name="Anniballi F."/>
            <person name="De Medici D."/>
            <person name="Lista F."/>
        </authorList>
    </citation>
    <scope>NUCLEOTIDE SEQUENCE [LARGE SCALE GENOMIC DNA]</scope>
    <source>
        <strain evidence="12 13">B2 450</strain>
    </source>
</reference>
<dbReference type="PANTHER" id="PTHR48466">
    <property type="entry name" value="OS10G0509000 PROTEIN-RELATED"/>
    <property type="match status" value="1"/>
</dbReference>
<proteinExistence type="inferred from homology"/>
<dbReference type="EMBL" id="JXSU01000008">
    <property type="protein sequence ID" value="KIS21951.1"/>
    <property type="molecule type" value="Genomic_DNA"/>
</dbReference>
<evidence type="ECO:0000256" key="2">
    <source>
        <dbReference type="ARBA" id="ARBA00022730"/>
    </source>
</evidence>
<keyword evidence="3 9" id="KW-0547">Nucleotide-binding</keyword>
<keyword evidence="8 9" id="KW-0238">DNA-binding</keyword>
<evidence type="ECO:0000256" key="8">
    <source>
        <dbReference type="ARBA" id="ARBA00023125"/>
    </source>
</evidence>
<organism evidence="12 13">
    <name type="scientific">Clostridium botulinum B2 450</name>
    <dbReference type="NCBI Taxonomy" id="1379739"/>
    <lineage>
        <taxon>Bacteria</taxon>
        <taxon>Bacillati</taxon>
        <taxon>Bacillota</taxon>
        <taxon>Clostridia</taxon>
        <taxon>Eubacteriales</taxon>
        <taxon>Clostridiaceae</taxon>
        <taxon>Clostridium</taxon>
    </lineage>
</organism>
<dbReference type="SMART" id="SM00533">
    <property type="entry name" value="MUTSd"/>
    <property type="match status" value="1"/>
</dbReference>
<dbReference type="Proteomes" id="UP000032250">
    <property type="component" value="Unassembled WGS sequence"/>
</dbReference>
<dbReference type="PROSITE" id="PS00486">
    <property type="entry name" value="DNA_MISMATCH_REPAIR_2"/>
    <property type="match status" value="1"/>
</dbReference>
<dbReference type="InterPro" id="IPR000432">
    <property type="entry name" value="DNA_mismatch_repair_MutS_C"/>
</dbReference>
<dbReference type="Pfam" id="PF01713">
    <property type="entry name" value="Smr"/>
    <property type="match status" value="1"/>
</dbReference>
<comment type="subunit">
    <text evidence="9">Homodimer. Binds to stalled ribosomes, contacting rRNA.</text>
</comment>
<keyword evidence="4 9" id="KW-0255">Endonuclease</keyword>
<dbReference type="GO" id="GO:0072344">
    <property type="term" value="P:rescue of stalled ribosome"/>
    <property type="evidence" value="ECO:0007669"/>
    <property type="project" value="UniProtKB-UniRule"/>
</dbReference>
<sequence length="788" mass="88646">MKDKSIKVLEFNKIQEILKNYTCTKAAKDIIEDLKPYDSVYEVREHLQETKEAFKLLVTKGAPPFEGVYDIRSGISLAEKGSTLLPGQLLKIAAVLRCARRFKEYINYKEEEESYRVLEDICEGIFSLPKIEEEIFNAIEGEDEIADRASSTLYNIRRSLKEKNYSVRDKINSLVRSYSSYLQENIYTVRGDRYVLPVKAEHKGAVPGLVHDQSSTGATLFIEPMSLVNLNNEIKELMLKEKAEIERILSVLSAKINANITGVKTDANIVWELDFIFAKAKFASEYNCTCPTINDEGIVDIIEGKHPLIDRREVIPISVKLGEEFTSLMITGPNTGGKTVTLKTVGLIHLMAMSGLMIPARENSVISYFNNVFADIGDEQSIEQSLSTFSSHMKNIVEIMDKADENSLVLFDELGAGTDPTEGAALAISILENLRKRGSKIIATTHYSELKAYALRKEGVENASVEFDVETLRPTYRLLIGIPGKSNAFEISKRLGLPDYIIDFARENISNENIRFEELIQNLQEKSIKAQEDARLAENLKLERDKEKKKYEEKLEGLQKVRDNAFIDARREAKNIIREAKEEADKILKDIRQLERMGYSSDARRKLEEERKKLKDKLDSIEEKEIKTVHKGEALKNVKEGDEVLLVSINQKVIVLSKPDNKGDVLVQAGIMKITANIKDLRAAKGSNSNSNSSKIKKSKKLNLNLSRVESSVDLRGMDAEEAIYTVDKYLDEAYLGGLGEVTIVHGKGTGVLRKTIMDMLKGHPHVKRHRLGEYGEGGTGVTVVELK</sequence>
<dbReference type="RefSeq" id="WP_003483555.1">
    <property type="nucleotide sequence ID" value="NZ_JXSU01000008.1"/>
</dbReference>
<dbReference type="GO" id="GO:0004519">
    <property type="term" value="F:endonuclease activity"/>
    <property type="evidence" value="ECO:0007669"/>
    <property type="project" value="UniProtKB-UniRule"/>
</dbReference>
<dbReference type="EC" id="3.6.4.-" evidence="9"/>
<protein>
    <recommendedName>
        <fullName evidence="9">Endonuclease MutS2</fullName>
        <ecNumber evidence="9">3.1.-.-</ecNumber>
    </recommendedName>
    <alternativeName>
        <fullName evidence="9">Ribosome-associated protein quality control-upstream factor</fullName>
        <shortName evidence="9">RQC-upstream factor</shortName>
        <shortName evidence="9">RqcU</shortName>
        <ecNumber evidence="9">3.6.4.-</ecNumber>
    </alternativeName>
</protein>
<dbReference type="PATRIC" id="fig|1379739.3.peg.3544"/>
<dbReference type="GO" id="GO:0030983">
    <property type="term" value="F:mismatched DNA binding"/>
    <property type="evidence" value="ECO:0007669"/>
    <property type="project" value="InterPro"/>
</dbReference>
<comment type="caution">
    <text evidence="12">The sequence shown here is derived from an EMBL/GenBank/DDBJ whole genome shotgun (WGS) entry which is preliminary data.</text>
</comment>
<dbReference type="Pfam" id="PF00488">
    <property type="entry name" value="MutS_V"/>
    <property type="match status" value="1"/>
</dbReference>
<evidence type="ECO:0000259" key="11">
    <source>
        <dbReference type="PROSITE" id="PS50828"/>
    </source>
</evidence>
<evidence type="ECO:0000256" key="3">
    <source>
        <dbReference type="ARBA" id="ARBA00022741"/>
    </source>
</evidence>
<dbReference type="AlphaFoldDB" id="A0A0D1BT53"/>
<dbReference type="GO" id="GO:0005524">
    <property type="term" value="F:ATP binding"/>
    <property type="evidence" value="ECO:0007669"/>
    <property type="project" value="UniProtKB-UniRule"/>
</dbReference>
<dbReference type="SMART" id="SM00463">
    <property type="entry name" value="SMR"/>
    <property type="match status" value="1"/>
</dbReference>
<dbReference type="GO" id="GO:0016887">
    <property type="term" value="F:ATP hydrolysis activity"/>
    <property type="evidence" value="ECO:0007669"/>
    <property type="project" value="InterPro"/>
</dbReference>
<comment type="function">
    <text evidence="9">Acts as a ribosome collision sensor, splitting the ribosome into its 2 subunits. Detects stalled/collided 70S ribosomes which it binds and splits by an ATP-hydrolysis driven conformational change. Acts upstream of the ribosome quality control system (RQC), a ribosome-associated complex that mediates the extraction of incompletely synthesized nascent chains from stalled ribosomes and their subsequent degradation. Probably generates substrates for RQC.</text>
</comment>
<keyword evidence="6 9" id="KW-0067">ATP-binding</keyword>
<comment type="function">
    <text evidence="9">Endonuclease that is involved in the suppression of homologous recombination and thus may have a key role in the control of bacterial genetic diversity.</text>
</comment>
<dbReference type="PANTHER" id="PTHR48466:SF2">
    <property type="entry name" value="OS10G0509000 PROTEIN"/>
    <property type="match status" value="1"/>
</dbReference>
<dbReference type="InterPro" id="IPR007696">
    <property type="entry name" value="DNA_mismatch_repair_MutS_core"/>
</dbReference>
<dbReference type="GO" id="GO:0140664">
    <property type="term" value="F:ATP-dependent DNA damage sensor activity"/>
    <property type="evidence" value="ECO:0007669"/>
    <property type="project" value="InterPro"/>
</dbReference>
<dbReference type="GO" id="GO:0019843">
    <property type="term" value="F:rRNA binding"/>
    <property type="evidence" value="ECO:0007669"/>
    <property type="project" value="UniProtKB-UniRule"/>
</dbReference>
<evidence type="ECO:0000256" key="7">
    <source>
        <dbReference type="ARBA" id="ARBA00022884"/>
    </source>
</evidence>
<dbReference type="InterPro" id="IPR027417">
    <property type="entry name" value="P-loop_NTPase"/>
</dbReference>
<name>A0A0D1BT53_CLOBO</name>
<keyword evidence="5 9" id="KW-0378">Hydrolase</keyword>
<feature type="domain" description="Smr" evidence="11">
    <location>
        <begin position="713"/>
        <end position="788"/>
    </location>
</feature>
<dbReference type="GO" id="GO:0045910">
    <property type="term" value="P:negative regulation of DNA recombination"/>
    <property type="evidence" value="ECO:0007669"/>
    <property type="project" value="InterPro"/>
</dbReference>